<name>A0A3M3Y2Y3_PSEFL</name>
<gene>
    <name evidence="1" type="ORF">NCTC10038_00916</name>
</gene>
<organism evidence="1 2">
    <name type="scientific">Pseudomonas fluorescens</name>
    <dbReference type="NCBI Taxonomy" id="294"/>
    <lineage>
        <taxon>Bacteria</taxon>
        <taxon>Pseudomonadati</taxon>
        <taxon>Pseudomonadota</taxon>
        <taxon>Gammaproteobacteria</taxon>
        <taxon>Pseudomonadales</taxon>
        <taxon>Pseudomonadaceae</taxon>
        <taxon>Pseudomonas</taxon>
    </lineage>
</organism>
<proteinExistence type="predicted"/>
<dbReference type="EMBL" id="LS483372">
    <property type="protein sequence ID" value="SQF89533.1"/>
    <property type="molecule type" value="Genomic_DNA"/>
</dbReference>
<dbReference type="AlphaFoldDB" id="A0A3M3Y2Y3"/>
<reference evidence="1 2" key="1">
    <citation type="submission" date="2018-06" db="EMBL/GenBank/DDBJ databases">
        <authorList>
            <consortium name="Pathogen Informatics"/>
            <person name="Doyle S."/>
        </authorList>
    </citation>
    <scope>NUCLEOTIDE SEQUENCE [LARGE SCALE GENOMIC DNA]</scope>
    <source>
        <strain evidence="1 2">NCTC10038</strain>
    </source>
</reference>
<accession>A0A3M3Y2Y3</accession>
<evidence type="ECO:0000313" key="1">
    <source>
        <dbReference type="EMBL" id="SQF89533.1"/>
    </source>
</evidence>
<dbReference type="Proteomes" id="UP000248640">
    <property type="component" value="Chromosome 1"/>
</dbReference>
<protein>
    <submittedName>
        <fullName evidence="1">Phage integrase family site specific recombinase</fullName>
    </submittedName>
</protein>
<sequence>MLPDHGLRDMCTWEQFCRFAREPERRKIGIDARINIGGTQYELEPVMAGDFVILLCGLFDDELYAEYEGERFGPYYPVDGPIPLRRYRAFKRTKADERADRIRLLADQLGLPIATLSGTDVRLSDAPMSAADIPRQPFDPYAHEYHYPTVIAAKLAVADELAKPLAKLVVGEKVFIDQVLA</sequence>
<evidence type="ECO:0000313" key="2">
    <source>
        <dbReference type="Proteomes" id="UP000248640"/>
    </source>
</evidence>